<protein>
    <submittedName>
        <fullName evidence="1">Uncharacterized protein</fullName>
    </submittedName>
</protein>
<dbReference type="EMBL" id="GBRH01234391">
    <property type="protein sequence ID" value="JAD63504.1"/>
    <property type="molecule type" value="Transcribed_RNA"/>
</dbReference>
<name>A0A0A9BHR2_ARUDO</name>
<dbReference type="AlphaFoldDB" id="A0A0A9BHR2"/>
<organism evidence="1">
    <name type="scientific">Arundo donax</name>
    <name type="common">Giant reed</name>
    <name type="synonym">Donax arundinaceus</name>
    <dbReference type="NCBI Taxonomy" id="35708"/>
    <lineage>
        <taxon>Eukaryota</taxon>
        <taxon>Viridiplantae</taxon>
        <taxon>Streptophyta</taxon>
        <taxon>Embryophyta</taxon>
        <taxon>Tracheophyta</taxon>
        <taxon>Spermatophyta</taxon>
        <taxon>Magnoliopsida</taxon>
        <taxon>Liliopsida</taxon>
        <taxon>Poales</taxon>
        <taxon>Poaceae</taxon>
        <taxon>PACMAD clade</taxon>
        <taxon>Arundinoideae</taxon>
        <taxon>Arundineae</taxon>
        <taxon>Arundo</taxon>
    </lineage>
</organism>
<proteinExistence type="predicted"/>
<reference evidence="1" key="2">
    <citation type="journal article" date="2015" name="Data Brief">
        <title>Shoot transcriptome of the giant reed, Arundo donax.</title>
        <authorList>
            <person name="Barrero R.A."/>
            <person name="Guerrero F.D."/>
            <person name="Moolhuijzen P."/>
            <person name="Goolsby J.A."/>
            <person name="Tidwell J."/>
            <person name="Bellgard S.E."/>
            <person name="Bellgard M.I."/>
        </authorList>
    </citation>
    <scope>NUCLEOTIDE SEQUENCE</scope>
    <source>
        <tissue evidence="1">Shoot tissue taken approximately 20 cm above the soil surface</tissue>
    </source>
</reference>
<accession>A0A0A9BHR2</accession>
<sequence>MYVSLLQNFGSHWDNYRAEDKKLSLAQLVGGVDIQPPSPKFST</sequence>
<evidence type="ECO:0000313" key="1">
    <source>
        <dbReference type="EMBL" id="JAD63504.1"/>
    </source>
</evidence>
<reference evidence="1" key="1">
    <citation type="submission" date="2014-09" db="EMBL/GenBank/DDBJ databases">
        <authorList>
            <person name="Magalhaes I.L.F."/>
            <person name="Oliveira U."/>
            <person name="Santos F.R."/>
            <person name="Vidigal T.H.D.A."/>
            <person name="Brescovit A.D."/>
            <person name="Santos A.J."/>
        </authorList>
    </citation>
    <scope>NUCLEOTIDE SEQUENCE</scope>
    <source>
        <tissue evidence="1">Shoot tissue taken approximately 20 cm above the soil surface</tissue>
    </source>
</reference>